<name>A0A4Y7Q379_9AGAM</name>
<gene>
    <name evidence="6" type="ORF">BD410DRAFT_299299</name>
</gene>
<evidence type="ECO:0000256" key="4">
    <source>
        <dbReference type="ARBA" id="ARBA00022777"/>
    </source>
</evidence>
<evidence type="ECO:0000256" key="2">
    <source>
        <dbReference type="ARBA" id="ARBA00022679"/>
    </source>
</evidence>
<evidence type="ECO:0000256" key="5">
    <source>
        <dbReference type="ARBA" id="ARBA00022840"/>
    </source>
</evidence>
<keyword evidence="2" id="KW-0808">Transferase</keyword>
<dbReference type="PANTHER" id="PTHR34273:SF2">
    <property type="entry name" value="METHYLTHIORIBOSE KINASE"/>
    <property type="match status" value="1"/>
</dbReference>
<proteinExistence type="inferred from homology"/>
<organism evidence="6 7">
    <name type="scientific">Rickenella mellea</name>
    <dbReference type="NCBI Taxonomy" id="50990"/>
    <lineage>
        <taxon>Eukaryota</taxon>
        <taxon>Fungi</taxon>
        <taxon>Dikarya</taxon>
        <taxon>Basidiomycota</taxon>
        <taxon>Agaricomycotina</taxon>
        <taxon>Agaricomycetes</taxon>
        <taxon>Hymenochaetales</taxon>
        <taxon>Rickenellaceae</taxon>
        <taxon>Rickenella</taxon>
    </lineage>
</organism>
<dbReference type="VEuPathDB" id="FungiDB:BD410DRAFT_299299"/>
<evidence type="ECO:0000256" key="1">
    <source>
        <dbReference type="ARBA" id="ARBA00010165"/>
    </source>
</evidence>
<comment type="similarity">
    <text evidence="1">Belongs to the methylthioribose kinase family.</text>
</comment>
<dbReference type="EMBL" id="ML170181">
    <property type="protein sequence ID" value="TDL21319.1"/>
    <property type="molecule type" value="Genomic_DNA"/>
</dbReference>
<dbReference type="AlphaFoldDB" id="A0A4Y7Q379"/>
<dbReference type="SUPFAM" id="SSF56112">
    <property type="entry name" value="Protein kinase-like (PK-like)"/>
    <property type="match status" value="1"/>
</dbReference>
<reference evidence="6 7" key="1">
    <citation type="submission" date="2018-06" db="EMBL/GenBank/DDBJ databases">
        <title>A transcriptomic atlas of mushroom development highlights an independent origin of complex multicellularity.</title>
        <authorList>
            <consortium name="DOE Joint Genome Institute"/>
            <person name="Krizsan K."/>
            <person name="Almasi E."/>
            <person name="Merenyi Z."/>
            <person name="Sahu N."/>
            <person name="Viragh M."/>
            <person name="Koszo T."/>
            <person name="Mondo S."/>
            <person name="Kiss B."/>
            <person name="Balint B."/>
            <person name="Kues U."/>
            <person name="Barry K."/>
            <person name="Hegedus J.C."/>
            <person name="Henrissat B."/>
            <person name="Johnson J."/>
            <person name="Lipzen A."/>
            <person name="Ohm R."/>
            <person name="Nagy I."/>
            <person name="Pangilinan J."/>
            <person name="Yan J."/>
            <person name="Xiong Y."/>
            <person name="Grigoriev I.V."/>
            <person name="Hibbett D.S."/>
            <person name="Nagy L.G."/>
        </authorList>
    </citation>
    <scope>NUCLEOTIDE SEQUENCE [LARGE SCALE GENOMIC DNA]</scope>
    <source>
        <strain evidence="6 7">SZMC22713</strain>
    </source>
</reference>
<keyword evidence="5" id="KW-0067">ATP-binding</keyword>
<keyword evidence="4" id="KW-0418">Kinase</keyword>
<evidence type="ECO:0000313" key="7">
    <source>
        <dbReference type="Proteomes" id="UP000294933"/>
    </source>
</evidence>
<keyword evidence="3" id="KW-0547">Nucleotide-binding</keyword>
<dbReference type="GO" id="GO:0016301">
    <property type="term" value="F:kinase activity"/>
    <property type="evidence" value="ECO:0007669"/>
    <property type="project" value="UniProtKB-KW"/>
</dbReference>
<keyword evidence="7" id="KW-1185">Reference proteome</keyword>
<accession>A0A4Y7Q379</accession>
<dbReference type="InterPro" id="IPR011009">
    <property type="entry name" value="Kinase-like_dom_sf"/>
</dbReference>
<dbReference type="Gene3D" id="3.90.1200.10">
    <property type="match status" value="1"/>
</dbReference>
<dbReference type="PANTHER" id="PTHR34273">
    <property type="entry name" value="METHYLTHIORIBOSE KINASE"/>
    <property type="match status" value="1"/>
</dbReference>
<sequence length="380" mass="42302">MSLDLSKAEDVQNYLQATSFASTSVVPLSGGNANFTFRLHLCAPYERRMTVVLKHAKSYAAFSKSFKFAVERQDYETEALKRVKDFLPVDSIVTVPVVHLYDKETNVIIMDDCGADSLTLKQLMLVNTPNEELARTIGKAVGEFLACIHIKGCADLDFLKFFDRNQEGKKLSAWVTYGRLVETLTNVSRSRNGTALIDPPLSIPNDDILTIEQLSTTTTEHIVAANSAFVMGDFWPGNIIISIKKSEDTTGMTTIERIFVVDWEVAKTGVLGLDIGQFAAEMHQMREFYPDTKKSADTLLQAFLAAYSNSREVDRATAQTAAVHVGAHLVAWTPRTGWSPMERTRDVVLQGVEYLLKGWEGNEEWLKESAIGGLMSETRQ</sequence>
<dbReference type="STRING" id="50990.A0A4Y7Q379"/>
<evidence type="ECO:0000313" key="6">
    <source>
        <dbReference type="EMBL" id="TDL21319.1"/>
    </source>
</evidence>
<dbReference type="GO" id="GO:0005524">
    <property type="term" value="F:ATP binding"/>
    <property type="evidence" value="ECO:0007669"/>
    <property type="project" value="UniProtKB-KW"/>
</dbReference>
<evidence type="ECO:0000256" key="3">
    <source>
        <dbReference type="ARBA" id="ARBA00022741"/>
    </source>
</evidence>
<dbReference type="Gene3D" id="3.30.200.20">
    <property type="entry name" value="Phosphorylase Kinase, domain 1"/>
    <property type="match status" value="1"/>
</dbReference>
<dbReference type="Proteomes" id="UP000294933">
    <property type="component" value="Unassembled WGS sequence"/>
</dbReference>
<dbReference type="OrthoDB" id="25129at2759"/>
<protein>
    <submittedName>
        <fullName evidence="6">Uncharacterized protein</fullName>
    </submittedName>
</protein>